<keyword evidence="2" id="KW-1185">Reference proteome</keyword>
<gene>
    <name evidence="1" type="ORF">L873DRAFT_1799813</name>
</gene>
<sequence length="146" mass="16085">MIAIHEALTDKRDVKVVTAKGRNVNNIGFYKEQPDKPGDDKQRKMDDMIIATTKLQGKAWRQAMLGDYGDYEAAIPVQLDCRIPPQGAFLIGQFIPISTCESQSIVYTKISSNTISYRIGIKSIWGMFGDNLDPLVGGVCTSSTVP</sequence>
<dbReference type="AlphaFoldDB" id="A0A3N4K4N5"/>
<organism evidence="1 2">
    <name type="scientific">Choiromyces venosus 120613-1</name>
    <dbReference type="NCBI Taxonomy" id="1336337"/>
    <lineage>
        <taxon>Eukaryota</taxon>
        <taxon>Fungi</taxon>
        <taxon>Dikarya</taxon>
        <taxon>Ascomycota</taxon>
        <taxon>Pezizomycotina</taxon>
        <taxon>Pezizomycetes</taxon>
        <taxon>Pezizales</taxon>
        <taxon>Tuberaceae</taxon>
        <taxon>Choiromyces</taxon>
    </lineage>
</organism>
<proteinExistence type="predicted"/>
<accession>A0A3N4K4N5</accession>
<name>A0A3N4K4N5_9PEZI</name>
<dbReference type="EMBL" id="ML120359">
    <property type="protein sequence ID" value="RPB04309.1"/>
    <property type="molecule type" value="Genomic_DNA"/>
</dbReference>
<dbReference type="Proteomes" id="UP000276215">
    <property type="component" value="Unassembled WGS sequence"/>
</dbReference>
<evidence type="ECO:0000313" key="1">
    <source>
        <dbReference type="EMBL" id="RPB04309.1"/>
    </source>
</evidence>
<evidence type="ECO:0000313" key="2">
    <source>
        <dbReference type="Proteomes" id="UP000276215"/>
    </source>
</evidence>
<dbReference type="OrthoDB" id="2017974at2759"/>
<feature type="non-terminal residue" evidence="1">
    <location>
        <position position="146"/>
    </location>
</feature>
<reference evidence="1 2" key="1">
    <citation type="journal article" date="2018" name="Nat. Ecol. Evol.">
        <title>Pezizomycetes genomes reveal the molecular basis of ectomycorrhizal truffle lifestyle.</title>
        <authorList>
            <person name="Murat C."/>
            <person name="Payen T."/>
            <person name="Noel B."/>
            <person name="Kuo A."/>
            <person name="Morin E."/>
            <person name="Chen J."/>
            <person name="Kohler A."/>
            <person name="Krizsan K."/>
            <person name="Balestrini R."/>
            <person name="Da Silva C."/>
            <person name="Montanini B."/>
            <person name="Hainaut M."/>
            <person name="Levati E."/>
            <person name="Barry K.W."/>
            <person name="Belfiori B."/>
            <person name="Cichocki N."/>
            <person name="Clum A."/>
            <person name="Dockter R.B."/>
            <person name="Fauchery L."/>
            <person name="Guy J."/>
            <person name="Iotti M."/>
            <person name="Le Tacon F."/>
            <person name="Lindquist E.A."/>
            <person name="Lipzen A."/>
            <person name="Malagnac F."/>
            <person name="Mello A."/>
            <person name="Molinier V."/>
            <person name="Miyauchi S."/>
            <person name="Poulain J."/>
            <person name="Riccioni C."/>
            <person name="Rubini A."/>
            <person name="Sitrit Y."/>
            <person name="Splivallo R."/>
            <person name="Traeger S."/>
            <person name="Wang M."/>
            <person name="Zifcakova L."/>
            <person name="Wipf D."/>
            <person name="Zambonelli A."/>
            <person name="Paolocci F."/>
            <person name="Nowrousian M."/>
            <person name="Ottonello S."/>
            <person name="Baldrian P."/>
            <person name="Spatafora J.W."/>
            <person name="Henrissat B."/>
            <person name="Nagy L.G."/>
            <person name="Aury J.M."/>
            <person name="Wincker P."/>
            <person name="Grigoriev I.V."/>
            <person name="Bonfante P."/>
            <person name="Martin F.M."/>
        </authorList>
    </citation>
    <scope>NUCLEOTIDE SEQUENCE [LARGE SCALE GENOMIC DNA]</scope>
    <source>
        <strain evidence="1 2">120613-1</strain>
    </source>
</reference>
<protein>
    <submittedName>
        <fullName evidence="1">Uncharacterized protein</fullName>
    </submittedName>
</protein>